<feature type="compositionally biased region" description="Basic and acidic residues" evidence="1">
    <location>
        <begin position="1"/>
        <end position="10"/>
    </location>
</feature>
<evidence type="ECO:0000313" key="2">
    <source>
        <dbReference type="EMBL" id="SIT51152.1"/>
    </source>
</evidence>
<feature type="region of interest" description="Disordered" evidence="1">
    <location>
        <begin position="1"/>
        <end position="20"/>
    </location>
</feature>
<accession>A0A1N7SW40</accession>
<gene>
    <name evidence="2" type="ORF">BN2476_1020011</name>
</gene>
<keyword evidence="3" id="KW-1185">Reference proteome</keyword>
<comment type="caution">
    <text evidence="2">The sequence shown here is derived from an EMBL/GenBank/DDBJ whole genome shotgun (WGS) entry which is preliminary data.</text>
</comment>
<dbReference type="EMBL" id="CYGY02000102">
    <property type="protein sequence ID" value="SIT51152.1"/>
    <property type="molecule type" value="Genomic_DNA"/>
</dbReference>
<protein>
    <submittedName>
        <fullName evidence="2">Uncharacterized protein</fullName>
    </submittedName>
</protein>
<reference evidence="2" key="1">
    <citation type="submission" date="2016-12" db="EMBL/GenBank/DDBJ databases">
        <authorList>
            <person name="Moulin L."/>
        </authorList>
    </citation>
    <scope>NUCLEOTIDE SEQUENCE [LARGE SCALE GENOMIC DNA]</scope>
    <source>
        <strain evidence="2">STM 7183</strain>
    </source>
</reference>
<dbReference type="Proteomes" id="UP000195569">
    <property type="component" value="Unassembled WGS sequence"/>
</dbReference>
<dbReference type="AlphaFoldDB" id="A0A1N7SW40"/>
<sequence>MEAKDYDGRPSTHRGHRQPLTLSAQELATLLRLRNVSVLTDVERGMSLRYRKQGWSISSHQKTATPHCR</sequence>
<name>A0A1N7SW40_9BURK</name>
<evidence type="ECO:0000256" key="1">
    <source>
        <dbReference type="SAM" id="MobiDB-lite"/>
    </source>
</evidence>
<evidence type="ECO:0000313" key="3">
    <source>
        <dbReference type="Proteomes" id="UP000195569"/>
    </source>
</evidence>
<proteinExistence type="predicted"/>
<organism evidence="2 3">
    <name type="scientific">Paraburkholderia piptadeniae</name>
    <dbReference type="NCBI Taxonomy" id="1701573"/>
    <lineage>
        <taxon>Bacteria</taxon>
        <taxon>Pseudomonadati</taxon>
        <taxon>Pseudomonadota</taxon>
        <taxon>Betaproteobacteria</taxon>
        <taxon>Burkholderiales</taxon>
        <taxon>Burkholderiaceae</taxon>
        <taxon>Paraburkholderia</taxon>
    </lineage>
</organism>